<evidence type="ECO:0000256" key="1">
    <source>
        <dbReference type="SAM" id="MobiDB-lite"/>
    </source>
</evidence>
<accession>A0AA38SWM7</accession>
<dbReference type="EMBL" id="JARYMX010000006">
    <property type="protein sequence ID" value="KAJ9543286.1"/>
    <property type="molecule type" value="Genomic_DNA"/>
</dbReference>
<dbReference type="AlphaFoldDB" id="A0AA38SWM7"/>
<dbReference type="PANTHER" id="PTHR31016:SF20">
    <property type="entry name" value="HEAT-INDUCIBLE TRANSCRIPTION REPRESSOR-RELATED"/>
    <property type="match status" value="1"/>
</dbReference>
<evidence type="ECO:0000313" key="2">
    <source>
        <dbReference type="EMBL" id="KAJ9543286.1"/>
    </source>
</evidence>
<comment type="caution">
    <text evidence="2">The sequence shown here is derived from an EMBL/GenBank/DDBJ whole genome shotgun (WGS) entry which is preliminary data.</text>
</comment>
<evidence type="ECO:0000313" key="3">
    <source>
        <dbReference type="Proteomes" id="UP001172457"/>
    </source>
</evidence>
<dbReference type="PANTHER" id="PTHR31016">
    <property type="entry name" value="OS04G0228100 PROTEIN"/>
    <property type="match status" value="1"/>
</dbReference>
<sequence>MAYRRKQGGLSRSSTFKEEGHDHDITTSSSSSSSTAPSSPLARRTNNNANSPSSHSPATFRSSSSFKERSSGSPTYDYTLMRSTNEAGGFWGVLARKAKSILDDRQQPLSPTSPHKPHSPTTFSPTNHQSIQYQNECYSKKYDSPTSRNGVDRSFTSFSLHQLVGNALEEAGKKSEDKIQETSAAAGNWKIPTFDDEEKNYGHEPIKELNATRHVAIKTADKAKQLLRELKSVKADLAVAIRDQLETLLAEKGVLAHENSVYARENRYLREIVEFHQLSMQHHHMLMSSFEQQDNIVNDDDILLSSLI</sequence>
<reference evidence="2" key="1">
    <citation type="submission" date="2023-03" db="EMBL/GenBank/DDBJ databases">
        <title>Chromosome-scale reference genome and RAD-based genetic map of yellow starthistle (Centaurea solstitialis) reveal putative structural variation and QTLs associated with invader traits.</title>
        <authorList>
            <person name="Reatini B."/>
            <person name="Cang F.A."/>
            <person name="Jiang Q."/>
            <person name="Mckibben M.T.W."/>
            <person name="Barker M.S."/>
            <person name="Rieseberg L.H."/>
            <person name="Dlugosch K.M."/>
        </authorList>
    </citation>
    <scope>NUCLEOTIDE SEQUENCE</scope>
    <source>
        <strain evidence="2">CAN-66</strain>
        <tissue evidence="2">Leaf</tissue>
    </source>
</reference>
<protein>
    <submittedName>
        <fullName evidence="2">Uncharacterized protein</fullName>
    </submittedName>
</protein>
<name>A0AA38SWM7_9ASTR</name>
<organism evidence="2 3">
    <name type="scientific">Centaurea solstitialis</name>
    <name type="common">yellow star-thistle</name>
    <dbReference type="NCBI Taxonomy" id="347529"/>
    <lineage>
        <taxon>Eukaryota</taxon>
        <taxon>Viridiplantae</taxon>
        <taxon>Streptophyta</taxon>
        <taxon>Embryophyta</taxon>
        <taxon>Tracheophyta</taxon>
        <taxon>Spermatophyta</taxon>
        <taxon>Magnoliopsida</taxon>
        <taxon>eudicotyledons</taxon>
        <taxon>Gunneridae</taxon>
        <taxon>Pentapetalae</taxon>
        <taxon>asterids</taxon>
        <taxon>campanulids</taxon>
        <taxon>Asterales</taxon>
        <taxon>Asteraceae</taxon>
        <taxon>Carduoideae</taxon>
        <taxon>Cardueae</taxon>
        <taxon>Centaureinae</taxon>
        <taxon>Centaurea</taxon>
    </lineage>
</organism>
<feature type="compositionally biased region" description="Low complexity" evidence="1">
    <location>
        <begin position="108"/>
        <end position="126"/>
    </location>
</feature>
<feature type="region of interest" description="Disordered" evidence="1">
    <location>
        <begin position="1"/>
        <end position="77"/>
    </location>
</feature>
<feature type="region of interest" description="Disordered" evidence="1">
    <location>
        <begin position="105"/>
        <end position="127"/>
    </location>
</feature>
<proteinExistence type="predicted"/>
<keyword evidence="3" id="KW-1185">Reference proteome</keyword>
<feature type="compositionally biased region" description="Low complexity" evidence="1">
    <location>
        <begin position="26"/>
        <end position="65"/>
    </location>
</feature>
<feature type="compositionally biased region" description="Basic and acidic residues" evidence="1">
    <location>
        <begin position="15"/>
        <end position="25"/>
    </location>
</feature>
<dbReference type="Proteomes" id="UP001172457">
    <property type="component" value="Chromosome 6"/>
</dbReference>
<gene>
    <name evidence="2" type="ORF">OSB04_022993</name>
</gene>